<dbReference type="EMBL" id="JACADJ010000020">
    <property type="protein sequence ID" value="NWH04899.1"/>
    <property type="molecule type" value="Genomic_DNA"/>
</dbReference>
<comment type="caution">
    <text evidence="13">The sequence shown here is derived from an EMBL/GenBank/DDBJ whole genome shotgun (WGS) entry which is preliminary data.</text>
</comment>
<keyword evidence="5 9" id="KW-0067">ATP-binding</keyword>
<dbReference type="NCBIfam" id="NF003810">
    <property type="entry name" value="PRK05399.1"/>
    <property type="match status" value="1"/>
</dbReference>
<dbReference type="Proteomes" id="UP000553343">
    <property type="component" value="Unassembled WGS sequence"/>
</dbReference>
<dbReference type="InterPro" id="IPR000432">
    <property type="entry name" value="DNA_mismatch_repair_MutS_C"/>
</dbReference>
<dbReference type="InterPro" id="IPR036678">
    <property type="entry name" value="MutS_con_dom_sf"/>
</dbReference>
<dbReference type="PROSITE" id="PS00486">
    <property type="entry name" value="DNA_MISMATCH_REPAIR_2"/>
    <property type="match status" value="1"/>
</dbReference>
<dbReference type="SMART" id="SM00534">
    <property type="entry name" value="MUTSac"/>
    <property type="match status" value="1"/>
</dbReference>
<dbReference type="InterPro" id="IPR017261">
    <property type="entry name" value="DNA_mismatch_repair_MutS/MSH"/>
</dbReference>
<dbReference type="InterPro" id="IPR007860">
    <property type="entry name" value="DNA_mmatch_repair_MutS_con_dom"/>
</dbReference>
<dbReference type="InterPro" id="IPR005748">
    <property type="entry name" value="DNA_mismatch_repair_MutS"/>
</dbReference>
<evidence type="ECO:0000256" key="11">
    <source>
        <dbReference type="SAM" id="MobiDB-lite"/>
    </source>
</evidence>
<dbReference type="CDD" id="cd03284">
    <property type="entry name" value="ABC_MutS1"/>
    <property type="match status" value="1"/>
</dbReference>
<keyword evidence="6 9" id="KW-0238">DNA-binding</keyword>
<evidence type="ECO:0000259" key="12">
    <source>
        <dbReference type="PROSITE" id="PS00486"/>
    </source>
</evidence>
<dbReference type="SUPFAM" id="SSF48334">
    <property type="entry name" value="DNA repair protein MutS, domain III"/>
    <property type="match status" value="1"/>
</dbReference>
<evidence type="ECO:0000313" key="13">
    <source>
        <dbReference type="EMBL" id="NWH04899.1"/>
    </source>
</evidence>
<dbReference type="InterPro" id="IPR016151">
    <property type="entry name" value="DNA_mismatch_repair_MutS_N"/>
</dbReference>
<dbReference type="NCBIfam" id="TIGR01070">
    <property type="entry name" value="mutS1"/>
    <property type="match status" value="1"/>
</dbReference>
<dbReference type="Pfam" id="PF05190">
    <property type="entry name" value="MutS_IV"/>
    <property type="match status" value="1"/>
</dbReference>
<evidence type="ECO:0000256" key="3">
    <source>
        <dbReference type="ARBA" id="ARBA00022741"/>
    </source>
</evidence>
<comment type="function">
    <text evidence="8 9">This protein is involved in the repair of mismatches in DNA. It is possible that it carries out the mismatch recognition step. This protein has a weak ATPase activity.</text>
</comment>
<evidence type="ECO:0000256" key="5">
    <source>
        <dbReference type="ARBA" id="ARBA00022840"/>
    </source>
</evidence>
<evidence type="ECO:0000256" key="2">
    <source>
        <dbReference type="ARBA" id="ARBA00021982"/>
    </source>
</evidence>
<dbReference type="RefSeq" id="WP_178366355.1">
    <property type="nucleotide sequence ID" value="NZ_JACADJ010000020.1"/>
</dbReference>
<dbReference type="AlphaFoldDB" id="A0A850SUS8"/>
<dbReference type="InterPro" id="IPR036187">
    <property type="entry name" value="DNA_mismatch_repair_MutS_sf"/>
</dbReference>
<dbReference type="GO" id="GO:0030983">
    <property type="term" value="F:mismatched DNA binding"/>
    <property type="evidence" value="ECO:0007669"/>
    <property type="project" value="InterPro"/>
</dbReference>
<dbReference type="Gene3D" id="3.30.420.110">
    <property type="entry name" value="MutS, connector domain"/>
    <property type="match status" value="1"/>
</dbReference>
<evidence type="ECO:0000256" key="6">
    <source>
        <dbReference type="ARBA" id="ARBA00023125"/>
    </source>
</evidence>
<gene>
    <name evidence="9 13" type="primary">mutS</name>
    <name evidence="13" type="ORF">HXW94_07855</name>
</gene>
<dbReference type="SUPFAM" id="SSF55271">
    <property type="entry name" value="DNA repair protein MutS, domain I"/>
    <property type="match status" value="1"/>
</dbReference>
<feature type="region of interest" description="Disordered" evidence="11">
    <location>
        <begin position="818"/>
        <end position="853"/>
    </location>
</feature>
<dbReference type="GO" id="GO:0140664">
    <property type="term" value="F:ATP-dependent DNA damage sensor activity"/>
    <property type="evidence" value="ECO:0007669"/>
    <property type="project" value="InterPro"/>
</dbReference>
<dbReference type="Pfam" id="PF01624">
    <property type="entry name" value="MutS_I"/>
    <property type="match status" value="1"/>
</dbReference>
<dbReference type="InterPro" id="IPR027417">
    <property type="entry name" value="P-loop_NTPase"/>
</dbReference>
<dbReference type="InterPro" id="IPR045076">
    <property type="entry name" value="MutS"/>
</dbReference>
<evidence type="ECO:0000256" key="10">
    <source>
        <dbReference type="RuleBase" id="RU003756"/>
    </source>
</evidence>
<keyword evidence="4 9" id="KW-0227">DNA damage</keyword>
<dbReference type="InterPro" id="IPR007695">
    <property type="entry name" value="DNA_mismatch_repair_MutS-lik_N"/>
</dbReference>
<dbReference type="InterPro" id="IPR007696">
    <property type="entry name" value="DNA_mismatch_repair_MutS_core"/>
</dbReference>
<dbReference type="PANTHER" id="PTHR11361:SF34">
    <property type="entry name" value="DNA MISMATCH REPAIR PROTEIN MSH1, MITOCHONDRIAL"/>
    <property type="match status" value="1"/>
</dbReference>
<keyword evidence="3 9" id="KW-0547">Nucleotide-binding</keyword>
<dbReference type="GO" id="GO:0005829">
    <property type="term" value="C:cytosol"/>
    <property type="evidence" value="ECO:0007669"/>
    <property type="project" value="TreeGrafter"/>
</dbReference>
<feature type="domain" description="DNA mismatch repair proteins mutS family" evidence="12">
    <location>
        <begin position="707"/>
        <end position="723"/>
    </location>
</feature>
<dbReference type="Gene3D" id="3.40.1170.10">
    <property type="entry name" value="DNA repair protein MutS, domain I"/>
    <property type="match status" value="1"/>
</dbReference>
<evidence type="ECO:0000313" key="14">
    <source>
        <dbReference type="Proteomes" id="UP000553343"/>
    </source>
</evidence>
<organism evidence="13 14">
    <name type="scientific">Desulfobacter latus</name>
    <dbReference type="NCBI Taxonomy" id="2292"/>
    <lineage>
        <taxon>Bacteria</taxon>
        <taxon>Pseudomonadati</taxon>
        <taxon>Thermodesulfobacteriota</taxon>
        <taxon>Desulfobacteria</taxon>
        <taxon>Desulfobacterales</taxon>
        <taxon>Desulfobacteraceae</taxon>
        <taxon>Desulfobacter</taxon>
    </lineage>
</organism>
<dbReference type="SUPFAM" id="SSF52540">
    <property type="entry name" value="P-loop containing nucleoside triphosphate hydrolases"/>
    <property type="match status" value="1"/>
</dbReference>
<keyword evidence="14" id="KW-1185">Reference proteome</keyword>
<dbReference type="PANTHER" id="PTHR11361">
    <property type="entry name" value="DNA MISMATCH REPAIR PROTEIN MUTS FAMILY MEMBER"/>
    <property type="match status" value="1"/>
</dbReference>
<feature type="binding site" evidence="9">
    <location>
        <begin position="633"/>
        <end position="640"/>
    </location>
    <ligand>
        <name>ATP</name>
        <dbReference type="ChEBI" id="CHEBI:30616"/>
    </ligand>
</feature>
<dbReference type="GO" id="GO:0005524">
    <property type="term" value="F:ATP binding"/>
    <property type="evidence" value="ECO:0007669"/>
    <property type="project" value="UniProtKB-UniRule"/>
</dbReference>
<evidence type="ECO:0000256" key="4">
    <source>
        <dbReference type="ARBA" id="ARBA00022763"/>
    </source>
</evidence>
<dbReference type="Gene3D" id="3.40.50.300">
    <property type="entry name" value="P-loop containing nucleotide triphosphate hydrolases"/>
    <property type="match status" value="1"/>
</dbReference>
<evidence type="ECO:0000256" key="9">
    <source>
        <dbReference type="HAMAP-Rule" id="MF_00096"/>
    </source>
</evidence>
<dbReference type="FunFam" id="3.40.1170.10:FF:000001">
    <property type="entry name" value="DNA mismatch repair protein MutS"/>
    <property type="match status" value="1"/>
</dbReference>
<dbReference type="GO" id="GO:0003684">
    <property type="term" value="F:damaged DNA binding"/>
    <property type="evidence" value="ECO:0007669"/>
    <property type="project" value="UniProtKB-UniRule"/>
</dbReference>
<evidence type="ECO:0000256" key="7">
    <source>
        <dbReference type="ARBA" id="ARBA00023204"/>
    </source>
</evidence>
<dbReference type="SUPFAM" id="SSF53150">
    <property type="entry name" value="DNA repair protein MutS, domain II"/>
    <property type="match status" value="1"/>
</dbReference>
<dbReference type="InterPro" id="IPR007861">
    <property type="entry name" value="DNA_mismatch_repair_MutS_clamp"/>
</dbReference>
<dbReference type="Gene3D" id="1.10.1420.10">
    <property type="match status" value="2"/>
</dbReference>
<evidence type="ECO:0000256" key="1">
    <source>
        <dbReference type="ARBA" id="ARBA00006271"/>
    </source>
</evidence>
<dbReference type="Pfam" id="PF05192">
    <property type="entry name" value="MutS_III"/>
    <property type="match status" value="1"/>
</dbReference>
<dbReference type="GO" id="GO:0006298">
    <property type="term" value="P:mismatch repair"/>
    <property type="evidence" value="ECO:0007669"/>
    <property type="project" value="UniProtKB-UniRule"/>
</dbReference>
<dbReference type="Pfam" id="PF05188">
    <property type="entry name" value="MutS_II"/>
    <property type="match status" value="1"/>
</dbReference>
<dbReference type="PIRSF" id="PIRSF037677">
    <property type="entry name" value="DNA_mis_repair_Msh6"/>
    <property type="match status" value="1"/>
</dbReference>
<sequence length="886" mass="98453">MVKKKQTPMMAQYLTIKETCQDAILFYRMGDFYEMFLEDAVKAAGILEIALTSRNKNDPDPIPMCGVPYKSADLYISKLIEKGCKVAVCEQVGDPSQTKGLVKREIIRVITPGMVLNDSLLDRGTNNFLVAIAKTSEYSGLACIDISTGSFTTCQIKRTSGGAIPHVLLDEALKLSPKEVLLPESFKSDPAMAAIRKSFSHVEITYLDNSTFRTDNARQLLTEQFATRSLEGFGVERMPACISAAGAAISYVRDTQLSDTSHIYKVIPYNLNDFMVIDDRSCKNLELLTNIQTQTPKGSLIHILDKTVTAMGGRLIKQWIRYPLIDKELIHQRLHAIEELIGAPGTLQTLGDLLKSIYDLERLGSRISMGQGNARDMLSLKNSLSVLPRLFKEITTFESPILNGAGMDEAPALVRRLEDLAQLIGKAIREDAVHVLNEGNLINDGYSPELDELLSITRDGKSWIANTEKKEKENTGLSSLKIKYNKVFGYFIEVSKAQATQVPDHYIRKQTLVNAERFITQDMKAVEDTIFNAQERRNALEYEIFCTVRAKVAQSAKDILTMAQFIAGVDVVQGLALAAVENAYVKPDINDDRRIDIQEGRHPVVEKLIQGERYVPNSIVLDDTQCQQILITGPNMAGKSTVLRQVALIVLMAQMGSFVPAAGASICITDRIFTRVGALDNLSSGQSTFMVEMEETANIVNNATDKSLVILDEIGRGTSTYDGMSIAWAVAEYLHDLNDKGVKTLFATHYHELLQLEEIKPRIKNYNIEVKEFNDNIVFLRSLVKGGTNRSYGIQVARLAGVPDDIIDLAKSVLASAEHHPMTPVPSTRPAKKKKREKKRNASGQMNLFGPSDDDLRRMLHNLDIAQMTPLDALNFLNELKLKVDV</sequence>
<name>A0A850SUS8_9BACT</name>
<proteinExistence type="inferred from homology"/>
<feature type="compositionally biased region" description="Basic residues" evidence="11">
    <location>
        <begin position="830"/>
        <end position="841"/>
    </location>
</feature>
<dbReference type="FunFam" id="3.40.50.300:FF:000870">
    <property type="entry name" value="MutS protein homolog 4"/>
    <property type="match status" value="1"/>
</dbReference>
<dbReference type="SMART" id="SM00533">
    <property type="entry name" value="MUTSd"/>
    <property type="match status" value="1"/>
</dbReference>
<dbReference type="Pfam" id="PF00488">
    <property type="entry name" value="MutS_V"/>
    <property type="match status" value="1"/>
</dbReference>
<reference evidence="13 14" key="1">
    <citation type="submission" date="2020-06" db="EMBL/GenBank/DDBJ databases">
        <title>High-quality draft genome of sulfate reducer Desulfobacter latus type strain AcrS2 isolated from marine sediment.</title>
        <authorList>
            <person name="Hoppe M."/>
            <person name="Larsen C.K."/>
            <person name="Marshall I.P.G."/>
            <person name="Schramm A."/>
            <person name="Marietou A.G."/>
        </authorList>
    </citation>
    <scope>NUCLEOTIDE SEQUENCE [LARGE SCALE GENOMIC DNA]</scope>
    <source>
        <strain evidence="13 14">AcRS2</strain>
    </source>
</reference>
<dbReference type="HAMAP" id="MF_00096">
    <property type="entry name" value="MutS"/>
    <property type="match status" value="1"/>
</dbReference>
<accession>A0A850SUS8</accession>
<protein>
    <recommendedName>
        <fullName evidence="2 9">DNA mismatch repair protein MutS</fullName>
    </recommendedName>
</protein>
<evidence type="ECO:0000256" key="8">
    <source>
        <dbReference type="ARBA" id="ARBA00024647"/>
    </source>
</evidence>
<keyword evidence="7 9" id="KW-0234">DNA repair</keyword>
<comment type="similarity">
    <text evidence="1 9 10">Belongs to the DNA mismatch repair MutS family.</text>
</comment>